<protein>
    <submittedName>
        <fullName evidence="1">Uncharacterized protein</fullName>
    </submittedName>
</protein>
<accession>Q7MQT1</accession>
<keyword evidence="2" id="KW-1185">Reference proteome</keyword>
<dbReference type="Proteomes" id="UP000000422">
    <property type="component" value="Chromosome"/>
</dbReference>
<evidence type="ECO:0000313" key="1">
    <source>
        <dbReference type="EMBL" id="CAE11032.1"/>
    </source>
</evidence>
<sequence length="221" mass="25824">MNKESFCDVLKDAYEQIMQECHFVDEKGEEIESLMRGELTLGDADNSCFQHLDNFFQKIPREEWENEAYEIALMLEDLSLQKGVELYNERTKKLRTKKGSLLKKDDIKALERALTVLEKLFHIEYDGKVIKSVDDIPNDIFDTFPPNYLNGIKTLDFIKETMLDIKSGEYNQGFYYEQRPPAKQELKDYLDNLNKQYNAKGGGHIKKFIDALDILQYANLI</sequence>
<reference evidence="1 2" key="1">
    <citation type="journal article" date="2003" name="Proc. Natl. Acad. Sci. U.S.A.">
        <title>Complete genome sequence and analysis of Wolinella succinogenes.</title>
        <authorList>
            <person name="Baar C."/>
            <person name="Eppinger M."/>
            <person name="Raddatz G."/>
            <person name="Simon JM."/>
            <person name="Lanz C."/>
            <person name="Klimmek O."/>
            <person name="Nandakumar R."/>
            <person name="Gross R."/>
            <person name="Rosinus A."/>
            <person name="Keller H."/>
            <person name="Jagtap P."/>
            <person name="Linke B."/>
            <person name="Meyer F."/>
            <person name="Lederer H."/>
            <person name="Schuster S.C."/>
        </authorList>
    </citation>
    <scope>NUCLEOTIDE SEQUENCE [LARGE SCALE GENOMIC DNA]</scope>
    <source>
        <strain evidence="2">ATCC 29543 / DSM 1740 / CCUG 13145 / JCM 31913 / LMG 7466 / NCTC 11488 / FDC 602W</strain>
    </source>
</reference>
<gene>
    <name evidence="1" type="ordered locus">WS2031</name>
</gene>
<proteinExistence type="predicted"/>
<dbReference type="RefSeq" id="WP_011139814.1">
    <property type="nucleotide sequence ID" value="NC_005090.1"/>
</dbReference>
<dbReference type="EMBL" id="BX571662">
    <property type="protein sequence ID" value="CAE11032.1"/>
    <property type="molecule type" value="Genomic_DNA"/>
</dbReference>
<evidence type="ECO:0000313" key="2">
    <source>
        <dbReference type="Proteomes" id="UP000000422"/>
    </source>
</evidence>
<dbReference type="AlphaFoldDB" id="Q7MQT1"/>
<dbReference type="STRING" id="273121.WS2031"/>
<dbReference type="HOGENOM" id="CLU_1250238_0_0_7"/>
<name>Q7MQT1_WOLSU</name>
<organism evidence="2">
    <name type="scientific">Wolinella succinogenes (strain ATCC 29543 / DSM 1740 / CCUG 13145 / JCM 31913 / LMG 7466 / NCTC 11488 / FDC 602W)</name>
    <name type="common">Vibrio succinogenes</name>
    <dbReference type="NCBI Taxonomy" id="273121"/>
    <lineage>
        <taxon>Bacteria</taxon>
        <taxon>Pseudomonadati</taxon>
        <taxon>Campylobacterota</taxon>
        <taxon>Epsilonproteobacteria</taxon>
        <taxon>Campylobacterales</taxon>
        <taxon>Helicobacteraceae</taxon>
        <taxon>Wolinella</taxon>
    </lineage>
</organism>
<dbReference type="KEGG" id="wsu:WS2031"/>